<evidence type="ECO:0000313" key="7">
    <source>
        <dbReference type="Proteomes" id="UP001604336"/>
    </source>
</evidence>
<dbReference type="PANTHER" id="PTHR44218:SF6">
    <property type="entry name" value="PROTEIN SUPPRESSOR OF PHYA-105 1"/>
    <property type="match status" value="1"/>
</dbReference>
<feature type="compositionally biased region" description="Polar residues" evidence="5">
    <location>
        <begin position="51"/>
        <end position="61"/>
    </location>
</feature>
<dbReference type="InterPro" id="IPR001680">
    <property type="entry name" value="WD40_rpt"/>
</dbReference>
<dbReference type="InterPro" id="IPR036322">
    <property type="entry name" value="WD40_repeat_dom_sf"/>
</dbReference>
<organism evidence="6 7">
    <name type="scientific">Abeliophyllum distichum</name>
    <dbReference type="NCBI Taxonomy" id="126358"/>
    <lineage>
        <taxon>Eukaryota</taxon>
        <taxon>Viridiplantae</taxon>
        <taxon>Streptophyta</taxon>
        <taxon>Embryophyta</taxon>
        <taxon>Tracheophyta</taxon>
        <taxon>Spermatophyta</taxon>
        <taxon>Magnoliopsida</taxon>
        <taxon>eudicotyledons</taxon>
        <taxon>Gunneridae</taxon>
        <taxon>Pentapetalae</taxon>
        <taxon>asterids</taxon>
        <taxon>lamiids</taxon>
        <taxon>Lamiales</taxon>
        <taxon>Oleaceae</taxon>
        <taxon>Forsythieae</taxon>
        <taxon>Abeliophyllum</taxon>
    </lineage>
</organism>
<keyword evidence="4" id="KW-0175">Coiled coil</keyword>
<evidence type="ECO:0000256" key="5">
    <source>
        <dbReference type="SAM" id="MobiDB-lite"/>
    </source>
</evidence>
<dbReference type="AlphaFoldDB" id="A0ABD1TXW3"/>
<dbReference type="SUPFAM" id="SSF56112">
    <property type="entry name" value="Protein kinase-like (PK-like)"/>
    <property type="match status" value="1"/>
</dbReference>
<proteinExistence type="predicted"/>
<dbReference type="InterPro" id="IPR011009">
    <property type="entry name" value="Kinase-like_dom_sf"/>
</dbReference>
<gene>
    <name evidence="6" type="ORF">Adt_13497</name>
</gene>
<feature type="coiled-coil region" evidence="4">
    <location>
        <begin position="405"/>
        <end position="432"/>
    </location>
</feature>
<dbReference type="PROSITE" id="PS00678">
    <property type="entry name" value="WD_REPEATS_1"/>
    <property type="match status" value="1"/>
</dbReference>
<dbReference type="InterPro" id="IPR015943">
    <property type="entry name" value="WD40/YVTN_repeat-like_dom_sf"/>
</dbReference>
<dbReference type="Pfam" id="PF00400">
    <property type="entry name" value="WD40"/>
    <property type="match status" value="3"/>
</dbReference>
<feature type="repeat" description="WD" evidence="3">
    <location>
        <begin position="582"/>
        <end position="624"/>
    </location>
</feature>
<accession>A0ABD1TXW3</accession>
<evidence type="ECO:0000256" key="2">
    <source>
        <dbReference type="ARBA" id="ARBA00022737"/>
    </source>
</evidence>
<keyword evidence="2" id="KW-0677">Repeat</keyword>
<evidence type="ECO:0000256" key="4">
    <source>
        <dbReference type="SAM" id="Coils"/>
    </source>
</evidence>
<evidence type="ECO:0000256" key="1">
    <source>
        <dbReference type="ARBA" id="ARBA00022574"/>
    </source>
</evidence>
<dbReference type="InterPro" id="IPR044630">
    <property type="entry name" value="SPA1/2/3/4"/>
</dbReference>
<evidence type="ECO:0000313" key="6">
    <source>
        <dbReference type="EMBL" id="KAL2517250.1"/>
    </source>
</evidence>
<feature type="region of interest" description="Disordered" evidence="5">
    <location>
        <begin position="51"/>
        <end position="73"/>
    </location>
</feature>
<reference evidence="7" key="1">
    <citation type="submission" date="2024-07" db="EMBL/GenBank/DDBJ databases">
        <title>Two chromosome-level genome assemblies of Korean endemic species Abeliophyllum distichum and Forsythia ovata (Oleaceae).</title>
        <authorList>
            <person name="Jang H."/>
        </authorList>
    </citation>
    <scope>NUCLEOTIDE SEQUENCE [LARGE SCALE GENOMIC DNA]</scope>
</reference>
<dbReference type="InterPro" id="IPR019775">
    <property type="entry name" value="WD40_repeat_CS"/>
</dbReference>
<keyword evidence="7" id="KW-1185">Reference proteome</keyword>
<dbReference type="PANTHER" id="PTHR44218">
    <property type="entry name" value="PROTEIN SPA1-RELATED 2"/>
    <property type="match status" value="1"/>
</dbReference>
<dbReference type="Gene3D" id="2.130.10.10">
    <property type="entry name" value="YVTN repeat-like/Quinoprotein amine dehydrogenase"/>
    <property type="match status" value="2"/>
</dbReference>
<feature type="region of interest" description="Disordered" evidence="5">
    <location>
        <begin position="200"/>
        <end position="233"/>
    </location>
</feature>
<dbReference type="PROSITE" id="PS50082">
    <property type="entry name" value="WD_REPEATS_2"/>
    <property type="match status" value="1"/>
</dbReference>
<dbReference type="SUPFAM" id="SSF50978">
    <property type="entry name" value="WD40 repeat-like"/>
    <property type="match status" value="1"/>
</dbReference>
<protein>
    <submittedName>
        <fullName evidence="6">Protein SPA1-RELATED 2</fullName>
    </submittedName>
</protein>
<dbReference type="EMBL" id="JBFOLK010000004">
    <property type="protein sequence ID" value="KAL2517250.1"/>
    <property type="molecule type" value="Genomic_DNA"/>
</dbReference>
<sequence>MIGNLSNDSDKGTPSDLFYPSGATRANFLSKSGFSEYFIKSTLREEGLIHQNSAGKGSGSESVDHTRSKSVTADHTYSKPLTTGLVDSVAPIGFTSATFSPPSHGVSEPWTSHSSHFLGDVGVVLQDLRPSCFKLLASYQVLYLGSSVHTGITKSVTYQYNSQSGHNRNEKRAMHASMLPLGGHSTKKWKLGENMNRVPRWPQFPSRSRVRSASKSVTKADIDGPQDSVNDSEGEHRKMVCQNQIKFCNIDVYSKLQPLQACASCVSEEKWYTSPELSTGKGCTFASNIYCLGVLLLRGKKIETLIFARMVVTGSFDSGRFRAASMLDLRHRILPSGFLSENPEEAGYCLWLLHPEPSSRPTTREILQSGFVSGTQGLSGGELLPSIDEEDGESELLLYFLVSLKEQKQKDVSKLVEQIQCIEADIKEVEKRQHNESPVLSSLPQELLTARHSTLEVPSNMAPVCDNKKSSIRNIRQLESAYFSLRSNIQLPDTDVATHRMESYCLGGFFDGLYKYACYNKFKLRGISRSGDFSNSANVICSLSFDRDEDYLAAGGVSKKIKIFEFQVLSTDFVNFDHPVTEMANKSKLSCICWNSYIRNYLASSDYDGSVKLWDVATGQEFSHFIEHSERAWSVDFPRVDPTKLASGSDDHLVKLWSINEVFAYYKSLPMPITSHKFGSIDHISGKETGDDNGQFVSSVFWRRKSNMVVAANSTSCIKLLEIV</sequence>
<dbReference type="Gene3D" id="1.10.510.10">
    <property type="entry name" value="Transferase(Phosphotransferase) domain 1"/>
    <property type="match status" value="1"/>
</dbReference>
<keyword evidence="1 3" id="KW-0853">WD repeat</keyword>
<name>A0ABD1TXW3_9LAMI</name>
<dbReference type="SMART" id="SM00320">
    <property type="entry name" value="WD40"/>
    <property type="match status" value="3"/>
</dbReference>
<dbReference type="Proteomes" id="UP001604336">
    <property type="component" value="Unassembled WGS sequence"/>
</dbReference>
<comment type="caution">
    <text evidence="6">The sequence shown here is derived from an EMBL/GenBank/DDBJ whole genome shotgun (WGS) entry which is preliminary data.</text>
</comment>
<evidence type="ECO:0000256" key="3">
    <source>
        <dbReference type="PROSITE-ProRule" id="PRU00221"/>
    </source>
</evidence>